<feature type="transmembrane region" description="Helical" evidence="2">
    <location>
        <begin position="54"/>
        <end position="82"/>
    </location>
</feature>
<evidence type="ECO:0000256" key="2">
    <source>
        <dbReference type="SAM" id="Phobius"/>
    </source>
</evidence>
<evidence type="ECO:0000313" key="3">
    <source>
        <dbReference type="EMBL" id="KAK0658700.1"/>
    </source>
</evidence>
<keyword evidence="2" id="KW-0812">Transmembrane</keyword>
<evidence type="ECO:0008006" key="5">
    <source>
        <dbReference type="Google" id="ProtNLM"/>
    </source>
</evidence>
<feature type="region of interest" description="Disordered" evidence="1">
    <location>
        <begin position="102"/>
        <end position="147"/>
    </location>
</feature>
<keyword evidence="4" id="KW-1185">Reference proteome</keyword>
<reference evidence="3" key="1">
    <citation type="submission" date="2023-06" db="EMBL/GenBank/DDBJ databases">
        <title>Genome-scale phylogeny and comparative genomics of the fungal order Sordariales.</title>
        <authorList>
            <consortium name="Lawrence Berkeley National Laboratory"/>
            <person name="Hensen N."/>
            <person name="Bonometti L."/>
            <person name="Westerberg I."/>
            <person name="Brannstrom I.O."/>
            <person name="Guillou S."/>
            <person name="Cros-Aarteil S."/>
            <person name="Calhoun S."/>
            <person name="Haridas S."/>
            <person name="Kuo A."/>
            <person name="Mondo S."/>
            <person name="Pangilinan J."/>
            <person name="Riley R."/>
            <person name="Labutti K."/>
            <person name="Andreopoulos B."/>
            <person name="Lipzen A."/>
            <person name="Chen C."/>
            <person name="Yanf M."/>
            <person name="Daum C."/>
            <person name="Ng V."/>
            <person name="Clum A."/>
            <person name="Steindorff A."/>
            <person name="Ohm R."/>
            <person name="Martin F."/>
            <person name="Silar P."/>
            <person name="Natvig D."/>
            <person name="Lalanne C."/>
            <person name="Gautier V."/>
            <person name="Ament-Velasquez S.L."/>
            <person name="Kruys A."/>
            <person name="Hutchinson M.I."/>
            <person name="Powell A.J."/>
            <person name="Barry K."/>
            <person name="Miller A.N."/>
            <person name="Grigoriev I.V."/>
            <person name="Debuchy R."/>
            <person name="Gladieux P."/>
            <person name="Thoren M.H."/>
            <person name="Johannesson H."/>
        </authorList>
    </citation>
    <scope>NUCLEOTIDE SEQUENCE</scope>
    <source>
        <strain evidence="3">CBS 307.81</strain>
    </source>
</reference>
<evidence type="ECO:0000313" key="4">
    <source>
        <dbReference type="Proteomes" id="UP001174997"/>
    </source>
</evidence>
<feature type="transmembrane region" description="Helical" evidence="2">
    <location>
        <begin position="20"/>
        <end position="42"/>
    </location>
</feature>
<organism evidence="3 4">
    <name type="scientific">Cercophora samala</name>
    <dbReference type="NCBI Taxonomy" id="330535"/>
    <lineage>
        <taxon>Eukaryota</taxon>
        <taxon>Fungi</taxon>
        <taxon>Dikarya</taxon>
        <taxon>Ascomycota</taxon>
        <taxon>Pezizomycotina</taxon>
        <taxon>Sordariomycetes</taxon>
        <taxon>Sordariomycetidae</taxon>
        <taxon>Sordariales</taxon>
        <taxon>Lasiosphaeriaceae</taxon>
        <taxon>Cercophora</taxon>
    </lineage>
</organism>
<name>A0AA40D0P1_9PEZI</name>
<dbReference type="EMBL" id="JAULSY010000199">
    <property type="protein sequence ID" value="KAK0658700.1"/>
    <property type="molecule type" value="Genomic_DNA"/>
</dbReference>
<keyword evidence="2" id="KW-1133">Transmembrane helix</keyword>
<comment type="caution">
    <text evidence="3">The sequence shown here is derived from an EMBL/GenBank/DDBJ whole genome shotgun (WGS) entry which is preliminary data.</text>
</comment>
<dbReference type="Proteomes" id="UP001174997">
    <property type="component" value="Unassembled WGS sequence"/>
</dbReference>
<proteinExistence type="predicted"/>
<gene>
    <name evidence="3" type="ORF">QBC41DRAFT_331889</name>
</gene>
<protein>
    <recommendedName>
        <fullName evidence="5">Transmembrane protein</fullName>
    </recommendedName>
</protein>
<accession>A0AA40D0P1</accession>
<dbReference type="AlphaFoldDB" id="A0AA40D0P1"/>
<keyword evidence="2" id="KW-0472">Membrane</keyword>
<evidence type="ECO:0000256" key="1">
    <source>
        <dbReference type="SAM" id="MobiDB-lite"/>
    </source>
</evidence>
<sequence>MFKMDDWEEKSARETFQTLFVVLFGVHCIIGLMAGASCWAAIGNPETKQKDGCLRFGTFFLCILVGLLWPLVLLLTLLGHLFCDGANTCCGMNCADPGKLSPKPAQTPVDVEGQTEGNNVVDEQPGPNENIALPPYPGPVHLGEQQR</sequence>